<feature type="region of interest" description="Disordered" evidence="1">
    <location>
        <begin position="124"/>
        <end position="146"/>
    </location>
</feature>
<evidence type="ECO:0000259" key="3">
    <source>
        <dbReference type="Pfam" id="PF13845"/>
    </source>
</evidence>
<keyword evidence="2" id="KW-0812">Transmembrane</keyword>
<comment type="caution">
    <text evidence="4">The sequence shown here is derived from an EMBL/GenBank/DDBJ whole genome shotgun (WGS) entry which is preliminary data.</text>
</comment>
<evidence type="ECO:0000313" key="4">
    <source>
        <dbReference type="EMBL" id="OHV27591.1"/>
    </source>
</evidence>
<dbReference type="RefSeq" id="WP_071064534.1">
    <property type="nucleotide sequence ID" value="NZ_MAXA01000219.1"/>
</dbReference>
<keyword evidence="2" id="KW-1133">Transmembrane helix</keyword>
<feature type="region of interest" description="Disordered" evidence="1">
    <location>
        <begin position="56"/>
        <end position="93"/>
    </location>
</feature>
<feature type="region of interest" description="Disordered" evidence="1">
    <location>
        <begin position="1"/>
        <end position="20"/>
    </location>
</feature>
<evidence type="ECO:0000256" key="1">
    <source>
        <dbReference type="SAM" id="MobiDB-lite"/>
    </source>
</evidence>
<gene>
    <name evidence="4" type="ORF">BBK14_19815</name>
</gene>
<feature type="domain" description="Septum formation-related" evidence="3">
    <location>
        <begin position="163"/>
        <end position="358"/>
    </location>
</feature>
<sequence>MSGNSAPTPNGAEPDPFTDPFADLVLDEAFIAGATRYEAPARTRAAVARFGPLEDGSTPWRSYGGGRPRRAGGASGPLLGRGRASQPIPEISPRPRSRGRIVLALISVVLLSTTVYGFVASAVDSPPSTTLSADPPTPAGSASGRDAIAEESLPDLYRRDWTAGHCYTWLQRDVSTAVNDVPCAGPHLFEAVGPLDVGSAYPEGATYPSPAEWVVLGRRQCEPLITAYLGYGLDPFGRFGTSVLHPKEAEWNTGERDIVCGLSLHPSPTAPYEVPDLEGQVRGADQALTYPTGTCFRTNTEGRNEVVPCEQSHHSQSVGTATLADTAEGAPNSAPLSAERLDELIDAACAPRIAPYLDRGFGGAPVQGGSHSLRPESWWVGTRSTTCTVSLVDRNGRKLETTGLLSPDDDSGSFKANV</sequence>
<dbReference type="InterPro" id="IPR026004">
    <property type="entry name" value="Septum_form"/>
</dbReference>
<dbReference type="OrthoDB" id="4266126at2"/>
<feature type="transmembrane region" description="Helical" evidence="2">
    <location>
        <begin position="101"/>
        <end position="123"/>
    </location>
</feature>
<keyword evidence="5" id="KW-1185">Reference proteome</keyword>
<evidence type="ECO:0000313" key="5">
    <source>
        <dbReference type="Proteomes" id="UP000179769"/>
    </source>
</evidence>
<dbReference type="Proteomes" id="UP000179769">
    <property type="component" value="Unassembled WGS sequence"/>
</dbReference>
<proteinExistence type="predicted"/>
<reference evidence="5" key="1">
    <citation type="submission" date="2016-07" db="EMBL/GenBank/DDBJ databases">
        <title>Frankia sp. NRRL B-16219 Genome sequencing.</title>
        <authorList>
            <person name="Ghodhbane-Gtari F."/>
            <person name="Swanson E."/>
            <person name="Gueddou A."/>
            <person name="Louati M."/>
            <person name="Nouioui I."/>
            <person name="Hezbri K."/>
            <person name="Abebe-Akele F."/>
            <person name="Simpson S."/>
            <person name="Morris K."/>
            <person name="Thomas K."/>
            <person name="Gtari M."/>
            <person name="Tisa L.S."/>
        </authorList>
    </citation>
    <scope>NUCLEOTIDE SEQUENCE [LARGE SCALE GENOMIC DNA]</scope>
    <source>
        <strain evidence="5">NRRL B-16219</strain>
    </source>
</reference>
<name>A0A1S1Q257_9ACTN</name>
<dbReference type="Pfam" id="PF13845">
    <property type="entry name" value="Septum_form"/>
    <property type="match status" value="1"/>
</dbReference>
<keyword evidence="2" id="KW-0472">Membrane</keyword>
<dbReference type="EMBL" id="MAXA01000219">
    <property type="protein sequence ID" value="OHV27591.1"/>
    <property type="molecule type" value="Genomic_DNA"/>
</dbReference>
<dbReference type="AlphaFoldDB" id="A0A1S1Q257"/>
<protein>
    <recommendedName>
        <fullName evidence="3">Septum formation-related domain-containing protein</fullName>
    </recommendedName>
</protein>
<organism evidence="4 5">
    <name type="scientific">Parafrankia soli</name>
    <dbReference type="NCBI Taxonomy" id="2599596"/>
    <lineage>
        <taxon>Bacteria</taxon>
        <taxon>Bacillati</taxon>
        <taxon>Actinomycetota</taxon>
        <taxon>Actinomycetes</taxon>
        <taxon>Frankiales</taxon>
        <taxon>Frankiaceae</taxon>
        <taxon>Parafrankia</taxon>
    </lineage>
</organism>
<accession>A0A1S1Q257</accession>
<evidence type="ECO:0000256" key="2">
    <source>
        <dbReference type="SAM" id="Phobius"/>
    </source>
</evidence>